<reference evidence="3" key="1">
    <citation type="journal article" date="2013" name="Nature">
        <title>Pan genome of the phytoplankton Emiliania underpins its global distribution.</title>
        <authorList>
            <person name="Read B.A."/>
            <person name="Kegel J."/>
            <person name="Klute M.J."/>
            <person name="Kuo A."/>
            <person name="Lefebvre S.C."/>
            <person name="Maumus F."/>
            <person name="Mayer C."/>
            <person name="Miller J."/>
            <person name="Monier A."/>
            <person name="Salamov A."/>
            <person name="Young J."/>
            <person name="Aguilar M."/>
            <person name="Claverie J.M."/>
            <person name="Frickenhaus S."/>
            <person name="Gonzalez K."/>
            <person name="Herman E.K."/>
            <person name="Lin Y.C."/>
            <person name="Napier J."/>
            <person name="Ogata H."/>
            <person name="Sarno A.F."/>
            <person name="Shmutz J."/>
            <person name="Schroeder D."/>
            <person name="de Vargas C."/>
            <person name="Verret F."/>
            <person name="von Dassow P."/>
            <person name="Valentin K."/>
            <person name="Van de Peer Y."/>
            <person name="Wheeler G."/>
            <person name="Dacks J.B."/>
            <person name="Delwiche C.F."/>
            <person name="Dyhrman S.T."/>
            <person name="Glockner G."/>
            <person name="John U."/>
            <person name="Richards T."/>
            <person name="Worden A.Z."/>
            <person name="Zhang X."/>
            <person name="Grigoriev I.V."/>
            <person name="Allen A.E."/>
            <person name="Bidle K."/>
            <person name="Borodovsky M."/>
            <person name="Bowler C."/>
            <person name="Brownlee C."/>
            <person name="Cock J.M."/>
            <person name="Elias M."/>
            <person name="Gladyshev V.N."/>
            <person name="Groth M."/>
            <person name="Guda C."/>
            <person name="Hadaegh A."/>
            <person name="Iglesias-Rodriguez M.D."/>
            <person name="Jenkins J."/>
            <person name="Jones B.M."/>
            <person name="Lawson T."/>
            <person name="Leese F."/>
            <person name="Lindquist E."/>
            <person name="Lobanov A."/>
            <person name="Lomsadze A."/>
            <person name="Malik S.B."/>
            <person name="Marsh M.E."/>
            <person name="Mackinder L."/>
            <person name="Mock T."/>
            <person name="Mueller-Roeber B."/>
            <person name="Pagarete A."/>
            <person name="Parker M."/>
            <person name="Probert I."/>
            <person name="Quesneville H."/>
            <person name="Raines C."/>
            <person name="Rensing S.A."/>
            <person name="Riano-Pachon D.M."/>
            <person name="Richier S."/>
            <person name="Rokitta S."/>
            <person name="Shiraiwa Y."/>
            <person name="Soanes D.M."/>
            <person name="van der Giezen M."/>
            <person name="Wahlund T.M."/>
            <person name="Williams B."/>
            <person name="Wilson W."/>
            <person name="Wolfe G."/>
            <person name="Wurch L.L."/>
        </authorList>
    </citation>
    <scope>NUCLEOTIDE SEQUENCE</scope>
</reference>
<feature type="region of interest" description="Disordered" evidence="1">
    <location>
        <begin position="174"/>
        <end position="217"/>
    </location>
</feature>
<evidence type="ECO:0000313" key="2">
    <source>
        <dbReference type="EnsemblProtists" id="EOD25610"/>
    </source>
</evidence>
<evidence type="ECO:0000256" key="1">
    <source>
        <dbReference type="SAM" id="MobiDB-lite"/>
    </source>
</evidence>
<keyword evidence="3" id="KW-1185">Reference proteome</keyword>
<reference evidence="2" key="2">
    <citation type="submission" date="2024-10" db="UniProtKB">
        <authorList>
            <consortium name="EnsemblProtists"/>
        </authorList>
    </citation>
    <scope>IDENTIFICATION</scope>
</reference>
<dbReference type="RefSeq" id="XP_005778039.1">
    <property type="nucleotide sequence ID" value="XM_005777982.1"/>
</dbReference>
<dbReference type="KEGG" id="ehx:EMIHUDRAFT_457516"/>
<feature type="compositionally biased region" description="Basic and acidic residues" evidence="1">
    <location>
        <begin position="147"/>
        <end position="161"/>
    </location>
</feature>
<sequence>METLSKELGRQIILKGLAAGVSGNALLSALGAPLGGPLLDGSSVGGAGAPVGGVSCSDPAPCTLGAPLALPLAEGAAAEAPGESEGETSGRSGVEALEEVRRGVHSMLLGGAQGPALMSSHERSNPVRVFDGEAVVMRPALAGAAHSGEEKPNATERREFGEAEEAAFDYLVRPRLNQETPVHKPNNKVRQHVPAEQGPSKRLAFESHSEGAPAGDD</sequence>
<dbReference type="GeneID" id="17271156"/>
<dbReference type="Proteomes" id="UP000013827">
    <property type="component" value="Unassembled WGS sequence"/>
</dbReference>
<dbReference type="HOGENOM" id="CLU_1274303_0_0_1"/>
<organism evidence="2 3">
    <name type="scientific">Emiliania huxleyi (strain CCMP1516)</name>
    <dbReference type="NCBI Taxonomy" id="280463"/>
    <lineage>
        <taxon>Eukaryota</taxon>
        <taxon>Haptista</taxon>
        <taxon>Haptophyta</taxon>
        <taxon>Prymnesiophyceae</taxon>
        <taxon>Isochrysidales</taxon>
        <taxon>Noelaerhabdaceae</taxon>
        <taxon>Emiliania</taxon>
    </lineage>
</organism>
<feature type="region of interest" description="Disordered" evidence="1">
    <location>
        <begin position="142"/>
        <end position="161"/>
    </location>
</feature>
<dbReference type="EnsemblProtists" id="EOD25610">
    <property type="protein sequence ID" value="EOD25610"/>
    <property type="gene ID" value="EMIHUDRAFT_457516"/>
</dbReference>
<evidence type="ECO:0000313" key="3">
    <source>
        <dbReference type="Proteomes" id="UP000013827"/>
    </source>
</evidence>
<dbReference type="PaxDb" id="2903-EOD25610"/>
<proteinExistence type="predicted"/>
<dbReference type="AlphaFoldDB" id="A0A0D3JQ25"/>
<name>A0A0D3JQ25_EMIH1</name>
<accession>A0A0D3JQ25</accession>
<protein>
    <submittedName>
        <fullName evidence="2">Uncharacterized protein</fullName>
    </submittedName>
</protein>